<protein>
    <submittedName>
        <fullName evidence="1">Uncharacterized protein</fullName>
    </submittedName>
</protein>
<accession>A0A2N9IK73</accession>
<sequence>MVFFNLHDRMRALQTLFSIKRIVDEVAAESIDDVTTDFNDEVVVDAACDVTVDFVDKVEHAKSESPKNSDSTKNVLEVADLYLALVTCVMRIVVEVCGDSLLSAVFRKSISEISVVLPILVAPWMQKSVGLRNDIAVDAASFDEIVVADAASEIIASATDIAADLVNDTAIAISTLKEISVVDDFYMEDMAEVHDSCNVVLVGGYEQEDVIDAVDLTAIISQDKECEPRRADVDVTKAIGLVADVMAWMPLMPLILRWTSREKFVVYGSMTNRSVVARLEIFLVFATTSRSHSASTPLSYEAPLVEEFPATTEVPVFEKIHIQGFVRNEFVADLEVAPEVCSNIDNAVGHGIRAEGTSFPMATTSAGGQHLDNIDLIVVLWKVLFPWTWLWSYGRFCFHRLGCGLMEGSVSVDLVVILWKTWLSSYGRFCFRRLDCRLMEGTSSATHVIEEDANAGIIGEIVVTSSLSRPTTRMGSSVESGTIFSKLGVGLGGPMFSLLSSVLAAMSKSDLGSVTKIQILAWKSVVQDFIEVGFDVGFMIGHLQQIAQHLFGKKVLDEMQVL</sequence>
<proteinExistence type="predicted"/>
<gene>
    <name evidence="1" type="ORF">FSB_LOCUS52576</name>
</gene>
<evidence type="ECO:0000313" key="1">
    <source>
        <dbReference type="EMBL" id="SPD24694.1"/>
    </source>
</evidence>
<dbReference type="EMBL" id="OIVN01005979">
    <property type="protein sequence ID" value="SPD24694.1"/>
    <property type="molecule type" value="Genomic_DNA"/>
</dbReference>
<dbReference type="AlphaFoldDB" id="A0A2N9IK73"/>
<name>A0A2N9IK73_FAGSY</name>
<reference evidence="1" key="1">
    <citation type="submission" date="2018-02" db="EMBL/GenBank/DDBJ databases">
        <authorList>
            <person name="Cohen D.B."/>
            <person name="Kent A.D."/>
        </authorList>
    </citation>
    <scope>NUCLEOTIDE SEQUENCE</scope>
</reference>
<organism evidence="1">
    <name type="scientific">Fagus sylvatica</name>
    <name type="common">Beechnut</name>
    <dbReference type="NCBI Taxonomy" id="28930"/>
    <lineage>
        <taxon>Eukaryota</taxon>
        <taxon>Viridiplantae</taxon>
        <taxon>Streptophyta</taxon>
        <taxon>Embryophyta</taxon>
        <taxon>Tracheophyta</taxon>
        <taxon>Spermatophyta</taxon>
        <taxon>Magnoliopsida</taxon>
        <taxon>eudicotyledons</taxon>
        <taxon>Gunneridae</taxon>
        <taxon>Pentapetalae</taxon>
        <taxon>rosids</taxon>
        <taxon>fabids</taxon>
        <taxon>Fagales</taxon>
        <taxon>Fagaceae</taxon>
        <taxon>Fagus</taxon>
    </lineage>
</organism>